<evidence type="ECO:0000313" key="7">
    <source>
        <dbReference type="Proteomes" id="UP000698028"/>
    </source>
</evidence>
<feature type="transmembrane region" description="Helical" evidence="2">
    <location>
        <begin position="154"/>
        <end position="178"/>
    </location>
</feature>
<sequence>MTDALTQVAETALSEDAAIVEETAERFERPIEQTIEWLAENWQGLSIGALVALGIVGLMLIARTIGRRYQDRHPERTSFKDIIASVFAKTTLIFMVVAASNIVIHYTKVPATIDRLFDIAFIVVAALQGAIWARELILGIITSKVAEDDDPESTLANALSLIRVLVSIAAFAIAILIILDNLGVDVGPLIAGFGIGGIAIGLAAQGIFSDLFAALSIVFDKPFKKGDTITYGGVGGTVGTVEKVGMKSTRIRSVTGEQVVINNTKLLDQEVSNINEAFKRRRTIPFGVIYQTSPKKLKQMRALCEEALSGFDEIEIVRCVCTGFGDSSINFELVYEHESTDFNEIVGTQSLIHITMLEIFSREGIEFAYPTQTTFTSAPDGTMIMPYPAALSGALAEIDQRDDPPAARKPAAKVRQAKSSPDTDCE</sequence>
<dbReference type="RefSeq" id="WP_218633328.1">
    <property type="nucleotide sequence ID" value="NZ_JAHVAH010000001.1"/>
</dbReference>
<gene>
    <name evidence="6" type="ORF">KTQ36_08970</name>
</gene>
<dbReference type="InterPro" id="IPR049278">
    <property type="entry name" value="MS_channel_C"/>
</dbReference>
<dbReference type="Pfam" id="PF21082">
    <property type="entry name" value="MS_channel_3rd"/>
    <property type="match status" value="1"/>
</dbReference>
<evidence type="ECO:0000259" key="3">
    <source>
        <dbReference type="Pfam" id="PF00924"/>
    </source>
</evidence>
<keyword evidence="2" id="KW-0472">Membrane</keyword>
<feature type="domain" description="Mechanosensitive ion channel MscS" evidence="3">
    <location>
        <begin position="207"/>
        <end position="275"/>
    </location>
</feature>
<feature type="region of interest" description="Disordered" evidence="1">
    <location>
        <begin position="398"/>
        <end position="426"/>
    </location>
</feature>
<keyword evidence="2" id="KW-1133">Transmembrane helix</keyword>
<evidence type="ECO:0000256" key="2">
    <source>
        <dbReference type="SAM" id="Phobius"/>
    </source>
</evidence>
<organism evidence="6 7">
    <name type="scientific">Sphingomicrobium clamense</name>
    <dbReference type="NCBI Taxonomy" id="2851013"/>
    <lineage>
        <taxon>Bacteria</taxon>
        <taxon>Pseudomonadati</taxon>
        <taxon>Pseudomonadota</taxon>
        <taxon>Alphaproteobacteria</taxon>
        <taxon>Sphingomonadales</taxon>
        <taxon>Sphingomonadaceae</taxon>
        <taxon>Sphingomicrobium</taxon>
    </lineage>
</organism>
<dbReference type="InterPro" id="IPR049142">
    <property type="entry name" value="MS_channel_1st"/>
</dbReference>
<dbReference type="PANTHER" id="PTHR30566">
    <property type="entry name" value="YNAI-RELATED MECHANOSENSITIVE ION CHANNEL"/>
    <property type="match status" value="1"/>
</dbReference>
<evidence type="ECO:0000259" key="5">
    <source>
        <dbReference type="Pfam" id="PF21088"/>
    </source>
</evidence>
<accession>A0ABS6V775</accession>
<protein>
    <submittedName>
        <fullName evidence="6">Mechanosensitive ion channel family protein</fullName>
    </submittedName>
</protein>
<dbReference type="InterPro" id="IPR006685">
    <property type="entry name" value="MscS_channel_2nd"/>
</dbReference>
<dbReference type="Pfam" id="PF00924">
    <property type="entry name" value="MS_channel_2nd"/>
    <property type="match status" value="1"/>
</dbReference>
<evidence type="ECO:0000256" key="1">
    <source>
        <dbReference type="SAM" id="MobiDB-lite"/>
    </source>
</evidence>
<feature type="domain" description="Mechanosensitive ion channel MscS C-terminal" evidence="4">
    <location>
        <begin position="284"/>
        <end position="367"/>
    </location>
</feature>
<evidence type="ECO:0000259" key="4">
    <source>
        <dbReference type="Pfam" id="PF21082"/>
    </source>
</evidence>
<dbReference type="Pfam" id="PF21088">
    <property type="entry name" value="MS_channel_1st"/>
    <property type="match status" value="1"/>
</dbReference>
<feature type="transmembrane region" description="Helical" evidence="2">
    <location>
        <begin position="116"/>
        <end position="133"/>
    </location>
</feature>
<dbReference type="PANTHER" id="PTHR30566:SF25">
    <property type="entry name" value="INNER MEMBRANE PROTEIN"/>
    <property type="match status" value="1"/>
</dbReference>
<comment type="caution">
    <text evidence="6">The sequence shown here is derived from an EMBL/GenBank/DDBJ whole genome shotgun (WGS) entry which is preliminary data.</text>
</comment>
<feature type="domain" description="Mechanosensitive ion channel transmembrane helices 2/3" evidence="5">
    <location>
        <begin position="166"/>
        <end position="205"/>
    </location>
</feature>
<proteinExistence type="predicted"/>
<feature type="transmembrane region" description="Helical" evidence="2">
    <location>
        <begin position="190"/>
        <end position="219"/>
    </location>
</feature>
<keyword evidence="2" id="KW-0812">Transmembrane</keyword>
<dbReference type="Proteomes" id="UP000698028">
    <property type="component" value="Unassembled WGS sequence"/>
</dbReference>
<dbReference type="EMBL" id="JAHVAH010000001">
    <property type="protein sequence ID" value="MBW0145424.1"/>
    <property type="molecule type" value="Genomic_DNA"/>
</dbReference>
<keyword evidence="7" id="KW-1185">Reference proteome</keyword>
<name>A0ABS6V775_9SPHN</name>
<feature type="transmembrane region" description="Helical" evidence="2">
    <location>
        <begin position="82"/>
        <end position="104"/>
    </location>
</feature>
<reference evidence="6 7" key="1">
    <citation type="submission" date="2021-07" db="EMBL/GenBank/DDBJ databases">
        <title>The draft genome sequence of Sphingomicrobium sp. B8.</title>
        <authorList>
            <person name="Mu L."/>
        </authorList>
    </citation>
    <scope>NUCLEOTIDE SEQUENCE [LARGE SCALE GENOMIC DNA]</scope>
    <source>
        <strain evidence="6 7">B8</strain>
    </source>
</reference>
<evidence type="ECO:0000313" key="6">
    <source>
        <dbReference type="EMBL" id="MBW0145424.1"/>
    </source>
</evidence>
<feature type="transmembrane region" description="Helical" evidence="2">
    <location>
        <begin position="42"/>
        <end position="61"/>
    </location>
</feature>